<dbReference type="InterPro" id="IPR050796">
    <property type="entry name" value="SCF_F-box_component"/>
</dbReference>
<evidence type="ECO:0000313" key="2">
    <source>
        <dbReference type="EMBL" id="GER37565.1"/>
    </source>
</evidence>
<sequence length="122" mass="13778">MPYLPEEIVLIILSRLPAKSLHRFKSVCRSWRSAISSDLDLLRAHTRHFALHHSSLSVGTPRIFRLPHHCPSASSGSCRFRLYTAADGSFHHVEYLCYIRLPGLCTECAADGLLVRDPIVVR</sequence>
<dbReference type="Pfam" id="PF00646">
    <property type="entry name" value="F-box"/>
    <property type="match status" value="1"/>
</dbReference>
<dbReference type="AlphaFoldDB" id="A0A5A7PXJ0"/>
<dbReference type="PANTHER" id="PTHR31672:SF13">
    <property type="entry name" value="F-BOX PROTEIN CPR30-LIKE"/>
    <property type="match status" value="1"/>
</dbReference>
<evidence type="ECO:0000259" key="1">
    <source>
        <dbReference type="PROSITE" id="PS50181"/>
    </source>
</evidence>
<protein>
    <submittedName>
        <fullName evidence="2">F-box family protein</fullName>
    </submittedName>
</protein>
<dbReference type="SMART" id="SM00256">
    <property type="entry name" value="FBOX"/>
    <property type="match status" value="1"/>
</dbReference>
<dbReference type="EMBL" id="BKCP01005394">
    <property type="protein sequence ID" value="GER37565.1"/>
    <property type="molecule type" value="Genomic_DNA"/>
</dbReference>
<dbReference type="SUPFAM" id="SSF81383">
    <property type="entry name" value="F-box domain"/>
    <property type="match status" value="1"/>
</dbReference>
<dbReference type="Gene3D" id="1.20.1280.50">
    <property type="match status" value="1"/>
</dbReference>
<feature type="domain" description="F-box" evidence="1">
    <location>
        <begin position="1"/>
        <end position="44"/>
    </location>
</feature>
<comment type="caution">
    <text evidence="2">The sequence shown here is derived from an EMBL/GenBank/DDBJ whole genome shotgun (WGS) entry which is preliminary data.</text>
</comment>
<dbReference type="OrthoDB" id="1751495at2759"/>
<accession>A0A5A7PXJ0</accession>
<dbReference type="CDD" id="cd22157">
    <property type="entry name" value="F-box_AtFBW1-like"/>
    <property type="match status" value="1"/>
</dbReference>
<organism evidence="2 3">
    <name type="scientific">Striga asiatica</name>
    <name type="common">Asiatic witchweed</name>
    <name type="synonym">Buchnera asiatica</name>
    <dbReference type="NCBI Taxonomy" id="4170"/>
    <lineage>
        <taxon>Eukaryota</taxon>
        <taxon>Viridiplantae</taxon>
        <taxon>Streptophyta</taxon>
        <taxon>Embryophyta</taxon>
        <taxon>Tracheophyta</taxon>
        <taxon>Spermatophyta</taxon>
        <taxon>Magnoliopsida</taxon>
        <taxon>eudicotyledons</taxon>
        <taxon>Gunneridae</taxon>
        <taxon>Pentapetalae</taxon>
        <taxon>asterids</taxon>
        <taxon>lamiids</taxon>
        <taxon>Lamiales</taxon>
        <taxon>Orobanchaceae</taxon>
        <taxon>Buchnereae</taxon>
        <taxon>Striga</taxon>
    </lineage>
</organism>
<gene>
    <name evidence="2" type="ORF">STAS_13972</name>
</gene>
<dbReference type="PROSITE" id="PS50181">
    <property type="entry name" value="FBOX"/>
    <property type="match status" value="1"/>
</dbReference>
<name>A0A5A7PXJ0_STRAF</name>
<dbReference type="Proteomes" id="UP000325081">
    <property type="component" value="Unassembled WGS sequence"/>
</dbReference>
<keyword evidence="3" id="KW-1185">Reference proteome</keyword>
<dbReference type="PANTHER" id="PTHR31672">
    <property type="entry name" value="BNACNNG10540D PROTEIN"/>
    <property type="match status" value="1"/>
</dbReference>
<proteinExistence type="predicted"/>
<reference evidence="3" key="1">
    <citation type="journal article" date="2019" name="Curr. Biol.">
        <title>Genome Sequence of Striga asiatica Provides Insight into the Evolution of Plant Parasitism.</title>
        <authorList>
            <person name="Yoshida S."/>
            <person name="Kim S."/>
            <person name="Wafula E.K."/>
            <person name="Tanskanen J."/>
            <person name="Kim Y.M."/>
            <person name="Honaas L."/>
            <person name="Yang Z."/>
            <person name="Spallek T."/>
            <person name="Conn C.E."/>
            <person name="Ichihashi Y."/>
            <person name="Cheong K."/>
            <person name="Cui S."/>
            <person name="Der J.P."/>
            <person name="Gundlach H."/>
            <person name="Jiao Y."/>
            <person name="Hori C."/>
            <person name="Ishida J.K."/>
            <person name="Kasahara H."/>
            <person name="Kiba T."/>
            <person name="Kim M.S."/>
            <person name="Koo N."/>
            <person name="Laohavisit A."/>
            <person name="Lee Y.H."/>
            <person name="Lumba S."/>
            <person name="McCourt P."/>
            <person name="Mortimer J.C."/>
            <person name="Mutuku J.M."/>
            <person name="Nomura T."/>
            <person name="Sasaki-Sekimoto Y."/>
            <person name="Seto Y."/>
            <person name="Wang Y."/>
            <person name="Wakatake T."/>
            <person name="Sakakibara H."/>
            <person name="Demura T."/>
            <person name="Yamaguchi S."/>
            <person name="Yoneyama K."/>
            <person name="Manabe R.I."/>
            <person name="Nelson D.C."/>
            <person name="Schulman A.H."/>
            <person name="Timko M.P."/>
            <person name="dePamphilis C.W."/>
            <person name="Choi D."/>
            <person name="Shirasu K."/>
        </authorList>
    </citation>
    <scope>NUCLEOTIDE SEQUENCE [LARGE SCALE GENOMIC DNA]</scope>
    <source>
        <strain evidence="3">cv. UVA1</strain>
    </source>
</reference>
<dbReference type="InterPro" id="IPR001810">
    <property type="entry name" value="F-box_dom"/>
</dbReference>
<evidence type="ECO:0000313" key="3">
    <source>
        <dbReference type="Proteomes" id="UP000325081"/>
    </source>
</evidence>
<dbReference type="InterPro" id="IPR036047">
    <property type="entry name" value="F-box-like_dom_sf"/>
</dbReference>